<evidence type="ECO:0000313" key="5">
    <source>
        <dbReference type="Proteomes" id="UP000195402"/>
    </source>
</evidence>
<organism evidence="4 5">
    <name type="scientific">Macleaya cordata</name>
    <name type="common">Five-seeded plume-poppy</name>
    <name type="synonym">Bocconia cordata</name>
    <dbReference type="NCBI Taxonomy" id="56857"/>
    <lineage>
        <taxon>Eukaryota</taxon>
        <taxon>Viridiplantae</taxon>
        <taxon>Streptophyta</taxon>
        <taxon>Embryophyta</taxon>
        <taxon>Tracheophyta</taxon>
        <taxon>Spermatophyta</taxon>
        <taxon>Magnoliopsida</taxon>
        <taxon>Ranunculales</taxon>
        <taxon>Papaveraceae</taxon>
        <taxon>Papaveroideae</taxon>
        <taxon>Macleaya</taxon>
    </lineage>
</organism>
<dbReference type="PANTHER" id="PTHR12377:SF0">
    <property type="entry name" value="CYTOSOLIC IRON-SULFUR ASSEMBLY COMPONENT 2B"/>
    <property type="match status" value="1"/>
</dbReference>
<dbReference type="InterPro" id="IPR002744">
    <property type="entry name" value="MIP18-like"/>
</dbReference>
<reference evidence="4 5" key="1">
    <citation type="journal article" date="2017" name="Mol. Plant">
        <title>The Genome of Medicinal Plant Macleaya cordata Provides New Insights into Benzylisoquinoline Alkaloids Metabolism.</title>
        <authorList>
            <person name="Liu X."/>
            <person name="Liu Y."/>
            <person name="Huang P."/>
            <person name="Ma Y."/>
            <person name="Qing Z."/>
            <person name="Tang Q."/>
            <person name="Cao H."/>
            <person name="Cheng P."/>
            <person name="Zheng Y."/>
            <person name="Yuan Z."/>
            <person name="Zhou Y."/>
            <person name="Liu J."/>
            <person name="Tang Z."/>
            <person name="Zhuo Y."/>
            <person name="Zhang Y."/>
            <person name="Yu L."/>
            <person name="Huang J."/>
            <person name="Yang P."/>
            <person name="Peng Q."/>
            <person name="Zhang J."/>
            <person name="Jiang W."/>
            <person name="Zhang Z."/>
            <person name="Lin K."/>
            <person name="Ro D.K."/>
            <person name="Chen X."/>
            <person name="Xiong X."/>
            <person name="Shang Y."/>
            <person name="Huang S."/>
            <person name="Zeng J."/>
        </authorList>
    </citation>
    <scope>NUCLEOTIDE SEQUENCE [LARGE SCALE GENOMIC DNA]</scope>
    <source>
        <strain evidence="5">cv. BLH2017</strain>
        <tissue evidence="4">Root</tissue>
    </source>
</reference>
<accession>A0A200PX92</accession>
<dbReference type="Gene3D" id="3.30.300.130">
    <property type="entry name" value="Fe-S cluster assembly (FSCA)"/>
    <property type="match status" value="1"/>
</dbReference>
<dbReference type="InterPro" id="IPR039796">
    <property type="entry name" value="MIP18"/>
</dbReference>
<dbReference type="PANTHER" id="PTHR12377">
    <property type="entry name" value="CYTOSOLIC IRON-SULFUR ASSEMBLY COMPONENT 2B-RELATED"/>
    <property type="match status" value="1"/>
</dbReference>
<gene>
    <name evidence="4" type="ORF">BVC80_9095g41</name>
</gene>
<dbReference type="Proteomes" id="UP000195402">
    <property type="component" value="Unassembled WGS sequence"/>
</dbReference>
<comment type="similarity">
    <text evidence="1">Belongs to the MIP18 family.</text>
</comment>
<keyword evidence="5" id="KW-1185">Reference proteome</keyword>
<evidence type="ECO:0000259" key="3">
    <source>
        <dbReference type="Pfam" id="PF01883"/>
    </source>
</evidence>
<evidence type="ECO:0000256" key="1">
    <source>
        <dbReference type="ARBA" id="ARBA00010381"/>
    </source>
</evidence>
<dbReference type="SUPFAM" id="SSF117916">
    <property type="entry name" value="Fe-S cluster assembly (FSCA) domain-like"/>
    <property type="match status" value="1"/>
</dbReference>
<dbReference type="EMBL" id="MVGT01003947">
    <property type="protein sequence ID" value="OVA02849.1"/>
    <property type="molecule type" value="Genomic_DNA"/>
</dbReference>
<evidence type="ECO:0000313" key="4">
    <source>
        <dbReference type="EMBL" id="OVA02849.1"/>
    </source>
</evidence>
<sequence>MKETTNATTSGTYFVFDIFTWKMVSQLINANPIVYKRKESRKCDPIAPADVDEYAVKPIDQRELNFHHNHIFISLTILNHIRDIKDPEHPYSLEELNVISEDAVEVDDKHSRVRVTFTPTNLYCSFAQRIGLYIRVKLMLSLPSCYKVDIKVAPGTLATEAAVNKLLNDKERIAALLESPQVMDKIVKYLAPTDFCANDVQEPSSFKA</sequence>
<keyword evidence="2" id="KW-0159">Chromosome partition</keyword>
<proteinExistence type="inferred from homology"/>
<dbReference type="GO" id="GO:0051604">
    <property type="term" value="P:protein maturation"/>
    <property type="evidence" value="ECO:0007669"/>
    <property type="project" value="InterPro"/>
</dbReference>
<dbReference type="STRING" id="56857.A0A200PX92"/>
<dbReference type="Gene3D" id="6.10.250.1280">
    <property type="match status" value="1"/>
</dbReference>
<protein>
    <recommendedName>
        <fullName evidence="3">MIP18 family-like domain-containing protein</fullName>
    </recommendedName>
</protein>
<feature type="domain" description="MIP18 family-like" evidence="3">
    <location>
        <begin position="76"/>
        <end position="151"/>
    </location>
</feature>
<name>A0A200PX92_MACCD</name>
<dbReference type="AlphaFoldDB" id="A0A200PX92"/>
<dbReference type="InterPro" id="IPR034904">
    <property type="entry name" value="FSCA_dom_sf"/>
</dbReference>
<evidence type="ECO:0000256" key="2">
    <source>
        <dbReference type="ARBA" id="ARBA00022829"/>
    </source>
</evidence>
<dbReference type="InParanoid" id="A0A200PX92"/>
<dbReference type="OrthoDB" id="2746at2759"/>
<dbReference type="GO" id="GO:0007059">
    <property type="term" value="P:chromosome segregation"/>
    <property type="evidence" value="ECO:0007669"/>
    <property type="project" value="UniProtKB-KW"/>
</dbReference>
<dbReference type="Pfam" id="PF01883">
    <property type="entry name" value="FeS_assembly_P"/>
    <property type="match status" value="1"/>
</dbReference>
<comment type="caution">
    <text evidence="4">The sequence shown here is derived from an EMBL/GenBank/DDBJ whole genome shotgun (WGS) entry which is preliminary data.</text>
</comment>